<keyword evidence="1" id="KW-0732">Signal</keyword>
<organism evidence="2 3">
    <name type="scientific">Caenorhabditis angaria</name>
    <dbReference type="NCBI Taxonomy" id="860376"/>
    <lineage>
        <taxon>Eukaryota</taxon>
        <taxon>Metazoa</taxon>
        <taxon>Ecdysozoa</taxon>
        <taxon>Nematoda</taxon>
        <taxon>Chromadorea</taxon>
        <taxon>Rhabditida</taxon>
        <taxon>Rhabditina</taxon>
        <taxon>Rhabditomorpha</taxon>
        <taxon>Rhabditoidea</taxon>
        <taxon>Rhabditidae</taxon>
        <taxon>Peloderinae</taxon>
        <taxon>Caenorhabditis</taxon>
    </lineage>
</organism>
<dbReference type="EMBL" id="CANHGI010000006">
    <property type="protein sequence ID" value="CAI5454359.1"/>
    <property type="molecule type" value="Genomic_DNA"/>
</dbReference>
<accession>A0A9P1N7U3</accession>
<dbReference type="Proteomes" id="UP001152747">
    <property type="component" value="Unassembled WGS sequence"/>
</dbReference>
<feature type="chain" id="PRO_5040428590" evidence="1">
    <location>
        <begin position="18"/>
        <end position="347"/>
    </location>
</feature>
<protein>
    <submittedName>
        <fullName evidence="2">Uncharacterized protein</fullName>
    </submittedName>
</protein>
<proteinExistence type="predicted"/>
<gene>
    <name evidence="2" type="ORF">CAMP_LOCUS16996</name>
</gene>
<name>A0A9P1N7U3_9PELO</name>
<evidence type="ECO:0000313" key="2">
    <source>
        <dbReference type="EMBL" id="CAI5454359.1"/>
    </source>
</evidence>
<comment type="caution">
    <text evidence="2">The sequence shown here is derived from an EMBL/GenBank/DDBJ whole genome shotgun (WGS) entry which is preliminary data.</text>
</comment>
<evidence type="ECO:0000313" key="3">
    <source>
        <dbReference type="Proteomes" id="UP001152747"/>
    </source>
</evidence>
<dbReference type="AlphaFoldDB" id="A0A9P1N7U3"/>
<keyword evidence="3" id="KW-1185">Reference proteome</keyword>
<reference evidence="2" key="1">
    <citation type="submission" date="2022-11" db="EMBL/GenBank/DDBJ databases">
        <authorList>
            <person name="Kikuchi T."/>
        </authorList>
    </citation>
    <scope>NUCLEOTIDE SEQUENCE</scope>
    <source>
        <strain evidence="2">PS1010</strain>
    </source>
</reference>
<feature type="signal peptide" evidence="1">
    <location>
        <begin position="1"/>
        <end position="17"/>
    </location>
</feature>
<sequence>MRFIVFVTLFLIGSVASAPKYYQQIIANNNVFFIDHTKTYLFLGLEKVSKPFLTFGTLTPLSKNLFKFTPSATEIPTAEKTVRIGFDKDSKPIKFKIQKQQTGAANTAQDAPNGALYRVFEEVPGPISPPLSSNIIVVLDQAQTFTMSQHVNCPTPVTGSKTNQMIYLNKACTEVSITIGSTVTQLIRTTPLTAKIFKKIYPGTGLDTKKFVLIDNKKYLISGLTKASKSEKIGDFEYLSGDYSTLNLHHTASDSNDEKLTKASTGGNHEFTSIAGFGSSFAVYEELGEAPKTRGDIALLSDLRTYQIKTNDGCSTLQADTTKRYLKIDTCTKLKISVNNQDLTLIE</sequence>
<evidence type="ECO:0000256" key="1">
    <source>
        <dbReference type="SAM" id="SignalP"/>
    </source>
</evidence>